<dbReference type="PhylomeDB" id="A7SZ75"/>
<evidence type="ECO:0000259" key="12">
    <source>
        <dbReference type="PROSITE" id="PS51846"/>
    </source>
</evidence>
<evidence type="ECO:0000259" key="11">
    <source>
        <dbReference type="PROSITE" id="PS51371"/>
    </source>
</evidence>
<dbReference type="Pfam" id="PF00571">
    <property type="entry name" value="CBS"/>
    <property type="match status" value="1"/>
</dbReference>
<sequence length="449" mass="50185">MNISCIVVGKEEVICNGTRYMVPEEPINYKDSLFWIYLGVYVFLVLFAGLMSGLTMGLLSLDILSLKVLMRGGKINERKHAKKILPLVEQHHLLLVTLLLANAAAVEAMPIFMDRISSPVIAICVSVTAVLFFGEVVPQALCTRYGLAIGACMAPFVKILIILLFIVAWPISKLLDCLLGNEHSTFFRRAELKELVDLHKEGTDANEEPLRDDEVLIIQGALDMRNKRIRDRYTPLDRTFMLSVDDKLDDSLMLKIIAKGHSRVPVYEGSRENIVGLILVKSLIRLDPKDATLVRGVYRPRDGSLLASHVDEPLFELLDKFQTGKSHMCVVYGKAVGDVIGKRTLGIITLEDVLEQLIQEDIWDETDVRQIRPHVQNQISIARARYKRMKSSEEHGHQHASPTRHVTCEPRPSRGSQLDTGRINSPPEDTAGNQPTEGSGGDRQPLLSP</sequence>
<evidence type="ECO:0000256" key="6">
    <source>
        <dbReference type="ARBA" id="ARBA00023136"/>
    </source>
</evidence>
<evidence type="ECO:0000313" key="14">
    <source>
        <dbReference type="Proteomes" id="UP000001593"/>
    </source>
</evidence>
<dbReference type="EMBL" id="DS469953">
    <property type="protein sequence ID" value="EDO30992.1"/>
    <property type="molecule type" value="Genomic_DNA"/>
</dbReference>
<dbReference type="InterPro" id="IPR045095">
    <property type="entry name" value="ACDP"/>
</dbReference>
<dbReference type="GO" id="GO:0008340">
    <property type="term" value="P:determination of adult lifespan"/>
    <property type="evidence" value="ECO:0007669"/>
    <property type="project" value="UniProtKB-ARBA"/>
</dbReference>
<evidence type="ECO:0000256" key="3">
    <source>
        <dbReference type="ARBA" id="ARBA00022692"/>
    </source>
</evidence>
<feature type="transmembrane region" description="Helical" evidence="10">
    <location>
        <begin position="145"/>
        <end position="169"/>
    </location>
</feature>
<reference evidence="13 14" key="1">
    <citation type="journal article" date="2007" name="Science">
        <title>Sea anemone genome reveals ancestral eumetazoan gene repertoire and genomic organization.</title>
        <authorList>
            <person name="Putnam N.H."/>
            <person name="Srivastava M."/>
            <person name="Hellsten U."/>
            <person name="Dirks B."/>
            <person name="Chapman J."/>
            <person name="Salamov A."/>
            <person name="Terry A."/>
            <person name="Shapiro H."/>
            <person name="Lindquist E."/>
            <person name="Kapitonov V.V."/>
            <person name="Jurka J."/>
            <person name="Genikhovich G."/>
            <person name="Grigoriev I.V."/>
            <person name="Lucas S.M."/>
            <person name="Steele R.E."/>
            <person name="Finnerty J.R."/>
            <person name="Technau U."/>
            <person name="Martindale M.Q."/>
            <person name="Rokhsar D.S."/>
        </authorList>
    </citation>
    <scope>NUCLEOTIDE SEQUENCE [LARGE SCALE GENOMIC DNA]</scope>
    <source>
        <strain evidence="14">CH2 X CH6</strain>
    </source>
</reference>
<evidence type="ECO:0000256" key="10">
    <source>
        <dbReference type="SAM" id="Phobius"/>
    </source>
</evidence>
<dbReference type="InterPro" id="IPR044751">
    <property type="entry name" value="Ion_transp-like_CBS"/>
</dbReference>
<dbReference type="GO" id="GO:1905941">
    <property type="term" value="P:positive regulation of gonad development"/>
    <property type="evidence" value="ECO:0007669"/>
    <property type="project" value="UniProtKB-ARBA"/>
</dbReference>
<keyword evidence="5 8" id="KW-1133">Transmembrane helix</keyword>
<evidence type="ECO:0000256" key="5">
    <source>
        <dbReference type="ARBA" id="ARBA00022989"/>
    </source>
</evidence>
<evidence type="ECO:0000256" key="8">
    <source>
        <dbReference type="PROSITE-ProRule" id="PRU01193"/>
    </source>
</evidence>
<dbReference type="InParanoid" id="A7SZ75"/>
<feature type="compositionally biased region" description="Polar residues" evidence="9">
    <location>
        <begin position="414"/>
        <end position="423"/>
    </location>
</feature>
<dbReference type="SUPFAM" id="SSF54631">
    <property type="entry name" value="CBS-domain pair"/>
    <property type="match status" value="1"/>
</dbReference>
<protein>
    <recommendedName>
        <fullName evidence="15">CNNM transmembrane domain-containing protein</fullName>
    </recommendedName>
</protein>
<feature type="domain" description="CNNM transmembrane" evidence="12">
    <location>
        <begin position="30"/>
        <end position="214"/>
    </location>
</feature>
<dbReference type="STRING" id="45351.A7SZ75"/>
<keyword evidence="7" id="KW-0129">CBS domain</keyword>
<gene>
    <name evidence="13" type="ORF">NEMVEDRAFT_v1g219848</name>
</gene>
<evidence type="ECO:0008006" key="15">
    <source>
        <dbReference type="Google" id="ProtNLM"/>
    </source>
</evidence>
<dbReference type="PROSITE" id="PS51371">
    <property type="entry name" value="CBS"/>
    <property type="match status" value="1"/>
</dbReference>
<dbReference type="Gene3D" id="3.10.580.10">
    <property type="entry name" value="CBS-domain"/>
    <property type="match status" value="1"/>
</dbReference>
<keyword evidence="3 8" id="KW-0812">Transmembrane</keyword>
<dbReference type="InterPro" id="IPR046342">
    <property type="entry name" value="CBS_dom_sf"/>
</dbReference>
<organism evidence="13 14">
    <name type="scientific">Nematostella vectensis</name>
    <name type="common">Starlet sea anemone</name>
    <dbReference type="NCBI Taxonomy" id="45351"/>
    <lineage>
        <taxon>Eukaryota</taxon>
        <taxon>Metazoa</taxon>
        <taxon>Cnidaria</taxon>
        <taxon>Anthozoa</taxon>
        <taxon>Hexacorallia</taxon>
        <taxon>Actiniaria</taxon>
        <taxon>Edwardsiidae</taxon>
        <taxon>Nematostella</taxon>
    </lineage>
</organism>
<dbReference type="FunFam" id="3.10.580.10:FF:000006">
    <property type="entry name" value="DUF21 and CBS domain protein"/>
    <property type="match status" value="1"/>
</dbReference>
<keyword evidence="14" id="KW-1185">Reference proteome</keyword>
<comment type="similarity">
    <text evidence="2">Belongs to the ACDP family.</text>
</comment>
<evidence type="ECO:0000256" key="2">
    <source>
        <dbReference type="ARBA" id="ARBA00010484"/>
    </source>
</evidence>
<dbReference type="PANTHER" id="PTHR12064:SF97">
    <property type="entry name" value="METAL TRANSPORTER CNNM-5"/>
    <property type="match status" value="1"/>
</dbReference>
<evidence type="ECO:0000256" key="7">
    <source>
        <dbReference type="PROSITE-ProRule" id="PRU00703"/>
    </source>
</evidence>
<dbReference type="GO" id="GO:0040018">
    <property type="term" value="P:positive regulation of multicellular organism growth"/>
    <property type="evidence" value="ECO:0007669"/>
    <property type="project" value="UniProtKB-ARBA"/>
</dbReference>
<evidence type="ECO:0000256" key="9">
    <source>
        <dbReference type="SAM" id="MobiDB-lite"/>
    </source>
</evidence>
<dbReference type="HOGENOM" id="CLU_011310_0_0_1"/>
<dbReference type="OrthoDB" id="5353557at2759"/>
<dbReference type="OMA" id="EEHTYKK"/>
<dbReference type="CDD" id="cd04590">
    <property type="entry name" value="CBS_pair_CorC_HlyC_assoc"/>
    <property type="match status" value="1"/>
</dbReference>
<dbReference type="AlphaFoldDB" id="A7SZ75"/>
<dbReference type="InterPro" id="IPR000644">
    <property type="entry name" value="CBS_dom"/>
</dbReference>
<dbReference type="PANTHER" id="PTHR12064">
    <property type="entry name" value="METAL TRANSPORTER CNNM"/>
    <property type="match status" value="1"/>
</dbReference>
<keyword evidence="6 8" id="KW-0472">Membrane</keyword>
<feature type="transmembrane region" description="Helical" evidence="10">
    <location>
        <begin position="116"/>
        <end position="133"/>
    </location>
</feature>
<feature type="transmembrane region" description="Helical" evidence="10">
    <location>
        <begin position="34"/>
        <end position="64"/>
    </location>
</feature>
<evidence type="ECO:0000256" key="4">
    <source>
        <dbReference type="ARBA" id="ARBA00022737"/>
    </source>
</evidence>
<dbReference type="GO" id="GO:0032026">
    <property type="term" value="P:response to magnesium ion"/>
    <property type="evidence" value="ECO:0007669"/>
    <property type="project" value="UniProtKB-ARBA"/>
</dbReference>
<feature type="region of interest" description="Disordered" evidence="9">
    <location>
        <begin position="386"/>
        <end position="449"/>
    </location>
</feature>
<dbReference type="PROSITE" id="PS51846">
    <property type="entry name" value="CNNM"/>
    <property type="match status" value="1"/>
</dbReference>
<dbReference type="GO" id="GO:0016020">
    <property type="term" value="C:membrane"/>
    <property type="evidence" value="ECO:0007669"/>
    <property type="project" value="UniProtKB-SubCell"/>
</dbReference>
<accession>A7SZ75</accession>
<evidence type="ECO:0000256" key="1">
    <source>
        <dbReference type="ARBA" id="ARBA00004141"/>
    </source>
</evidence>
<dbReference type="Proteomes" id="UP000001593">
    <property type="component" value="Unassembled WGS sequence"/>
</dbReference>
<evidence type="ECO:0000313" key="13">
    <source>
        <dbReference type="EMBL" id="EDO30992.1"/>
    </source>
</evidence>
<proteinExistence type="inferred from homology"/>
<keyword evidence="4" id="KW-0677">Repeat</keyword>
<feature type="transmembrane region" description="Helical" evidence="10">
    <location>
        <begin position="84"/>
        <end position="104"/>
    </location>
</feature>
<feature type="domain" description="CBS" evidence="11">
    <location>
        <begin position="298"/>
        <end position="365"/>
    </location>
</feature>
<name>A7SZ75_NEMVE</name>
<dbReference type="Pfam" id="PF01595">
    <property type="entry name" value="CNNM"/>
    <property type="match status" value="1"/>
</dbReference>
<dbReference type="KEGG" id="nve:5501832"/>
<dbReference type="eggNOG" id="KOG2118">
    <property type="taxonomic scope" value="Eukaryota"/>
</dbReference>
<dbReference type="GO" id="GO:0022857">
    <property type="term" value="F:transmembrane transporter activity"/>
    <property type="evidence" value="ECO:0000318"/>
    <property type="project" value="GO_Central"/>
</dbReference>
<comment type="subcellular location">
    <subcellularLocation>
        <location evidence="1">Membrane</location>
        <topology evidence="1">Multi-pass membrane protein</topology>
    </subcellularLocation>
</comment>
<dbReference type="InterPro" id="IPR002550">
    <property type="entry name" value="CNNM"/>
</dbReference>
<dbReference type="GO" id="GO:0010960">
    <property type="term" value="P:magnesium ion homeostasis"/>
    <property type="evidence" value="ECO:0007669"/>
    <property type="project" value="InterPro"/>
</dbReference>